<evidence type="ECO:0000256" key="2">
    <source>
        <dbReference type="ARBA" id="ARBA00022801"/>
    </source>
</evidence>
<dbReference type="CDD" id="cd17990">
    <property type="entry name" value="DEXHc_HrpB"/>
    <property type="match status" value="1"/>
</dbReference>
<dbReference type="InterPro" id="IPR048333">
    <property type="entry name" value="HA2_WH"/>
</dbReference>
<name>A0A0K2GXA4_9CORY</name>
<dbReference type="InterPro" id="IPR049614">
    <property type="entry name" value="HrpB_DEXH"/>
</dbReference>
<dbReference type="InterPro" id="IPR027417">
    <property type="entry name" value="P-loop_NTPase"/>
</dbReference>
<feature type="compositionally biased region" description="Low complexity" evidence="5">
    <location>
        <begin position="288"/>
        <end position="303"/>
    </location>
</feature>
<dbReference type="PIRSF" id="PIRSF005496">
    <property type="entry name" value="ATP_hel_hrpB"/>
    <property type="match status" value="1"/>
</dbReference>
<reference evidence="8 9" key="1">
    <citation type="submission" date="2013-10" db="EMBL/GenBank/DDBJ databases">
        <title>Complete genome sequence of Corynebacterium lactis DSM 45799(T), isolated from raw cow milk.</title>
        <authorList>
            <person name="Ruckert C."/>
            <person name="Albersmeier A."/>
            <person name="Lipski A."/>
            <person name="Kalinowski J."/>
        </authorList>
    </citation>
    <scope>NUCLEOTIDE SEQUENCE [LARGE SCALE GENOMIC DNA]</scope>
    <source>
        <strain evidence="8 9">RW2-5</strain>
    </source>
</reference>
<dbReference type="GO" id="GO:0003676">
    <property type="term" value="F:nucleic acid binding"/>
    <property type="evidence" value="ECO:0007669"/>
    <property type="project" value="InterPro"/>
</dbReference>
<dbReference type="AlphaFoldDB" id="A0A0K2GXA4"/>
<dbReference type="GO" id="GO:0005524">
    <property type="term" value="F:ATP binding"/>
    <property type="evidence" value="ECO:0007669"/>
    <property type="project" value="UniProtKB-KW"/>
</dbReference>
<dbReference type="SMART" id="SM00487">
    <property type="entry name" value="DEXDc"/>
    <property type="match status" value="1"/>
</dbReference>
<gene>
    <name evidence="8" type="ORF">CLAC_00235</name>
</gene>
<feature type="region of interest" description="Disordered" evidence="5">
    <location>
        <begin position="803"/>
        <end position="824"/>
    </location>
</feature>
<dbReference type="PANTHER" id="PTHR43519">
    <property type="entry name" value="ATP-DEPENDENT RNA HELICASE HRPB"/>
    <property type="match status" value="1"/>
</dbReference>
<keyword evidence="4" id="KW-0067">ATP-binding</keyword>
<keyword evidence="1" id="KW-0547">Nucleotide-binding</keyword>
<keyword evidence="3 8" id="KW-0347">Helicase</keyword>
<keyword evidence="9" id="KW-1185">Reference proteome</keyword>
<evidence type="ECO:0000256" key="1">
    <source>
        <dbReference type="ARBA" id="ARBA00022741"/>
    </source>
</evidence>
<feature type="domain" description="Helicase ATP-binding" evidence="6">
    <location>
        <begin position="25"/>
        <end position="177"/>
    </location>
</feature>
<feature type="compositionally biased region" description="Basic and acidic residues" evidence="5">
    <location>
        <begin position="278"/>
        <end position="287"/>
    </location>
</feature>
<evidence type="ECO:0000256" key="4">
    <source>
        <dbReference type="ARBA" id="ARBA00022840"/>
    </source>
</evidence>
<organism evidence="8 9">
    <name type="scientific">Corynebacterium lactis RW2-5</name>
    <dbReference type="NCBI Taxonomy" id="1408189"/>
    <lineage>
        <taxon>Bacteria</taxon>
        <taxon>Bacillati</taxon>
        <taxon>Actinomycetota</taxon>
        <taxon>Actinomycetes</taxon>
        <taxon>Mycobacteriales</taxon>
        <taxon>Corynebacteriaceae</taxon>
        <taxon>Corynebacterium</taxon>
    </lineage>
</organism>
<dbReference type="InterPro" id="IPR011545">
    <property type="entry name" value="DEAD/DEAH_box_helicase_dom"/>
</dbReference>
<dbReference type="InterPro" id="IPR013689">
    <property type="entry name" value="RNA_helicase_ATP-dep_HrpB_C"/>
</dbReference>
<dbReference type="PROSITE" id="PS51192">
    <property type="entry name" value="HELICASE_ATP_BIND_1"/>
    <property type="match status" value="1"/>
</dbReference>
<evidence type="ECO:0000313" key="9">
    <source>
        <dbReference type="Proteomes" id="UP000058446"/>
    </source>
</evidence>
<dbReference type="RefSeq" id="WP_053411206.1">
    <property type="nucleotide sequence ID" value="NZ_CP006841.1"/>
</dbReference>
<dbReference type="Pfam" id="PF00271">
    <property type="entry name" value="Helicase_C"/>
    <property type="match status" value="1"/>
</dbReference>
<keyword evidence="2" id="KW-0378">Hydrolase</keyword>
<dbReference type="Gene3D" id="1.20.120.1080">
    <property type="match status" value="1"/>
</dbReference>
<evidence type="ECO:0000256" key="5">
    <source>
        <dbReference type="SAM" id="MobiDB-lite"/>
    </source>
</evidence>
<accession>A0A0K2GXA4</accession>
<dbReference type="Gene3D" id="3.40.50.300">
    <property type="entry name" value="P-loop containing nucleotide triphosphate hydrolases"/>
    <property type="match status" value="2"/>
</dbReference>
<dbReference type="Pfam" id="PF04408">
    <property type="entry name" value="WHD_HA2"/>
    <property type="match status" value="1"/>
</dbReference>
<dbReference type="GO" id="GO:0004386">
    <property type="term" value="F:helicase activity"/>
    <property type="evidence" value="ECO:0007669"/>
    <property type="project" value="UniProtKB-KW"/>
</dbReference>
<proteinExistence type="predicted"/>
<dbReference type="InterPro" id="IPR014001">
    <property type="entry name" value="Helicase_ATP-bd"/>
</dbReference>
<dbReference type="PATRIC" id="fig|1408189.4.peg.48"/>
<dbReference type="SMART" id="SM00847">
    <property type="entry name" value="HA2"/>
    <property type="match status" value="1"/>
</dbReference>
<evidence type="ECO:0000313" key="8">
    <source>
        <dbReference type="EMBL" id="ALA66419.1"/>
    </source>
</evidence>
<evidence type="ECO:0000259" key="6">
    <source>
        <dbReference type="PROSITE" id="PS51192"/>
    </source>
</evidence>
<dbReference type="SMART" id="SM00490">
    <property type="entry name" value="HELICc"/>
    <property type="match status" value="1"/>
</dbReference>
<dbReference type="Pfam" id="PF08482">
    <property type="entry name" value="HrpB_C"/>
    <property type="match status" value="1"/>
</dbReference>
<sequence>MTPFSQFKLTNIAVGLPFASQLDSLADAVRHGDVVVQAPPGTGKTTLVPPAVANAWHGQYGRVVVTAPRRVAVRSAARRLAQLSGTKLGEEVGFTVRGESQVSRHTRVEFVTPGVLLRRLLRDGDIEADAVIIDEVHERGLDTDLVLAMLRDLRDIREDLRIIAMSATVDAPKFAELLGAGTAGAGAAPIVAAEAEMFPLDIRYAPFPKRLDSRGVTDEFLRHVAEQAAGLVAHAHGDVLVFLPGVREVDRCAGYVEGLLTATNFEVLTLHGRQSAEEQDRVFRRDATSAASTAPTSATATATQPRRVIVSTSIAESSVTVPGVRAVVDACLTRGPRLDVARGFSGLVTTSCAQSSANQRAGRAGREGPGIVIRCVSQSEFSSFPAWPAPEIAVADLTQAMLDAAAWGTPRMEGLKLLDAPPAHHTDAALEVLAGLGAIDDTGAITDLGRRLATLPVHPRMGRALLAASELMPEHADKVARAVEKLTDARGLTKITRDHAREHGGKASSFNLLPSDIPALVTALAWPDFVGKRRGADTDEFLFTGGTAATGPRGHEWIAASEITRQSNGRALIRASEPIDLEIAMLAAGHLARTETTAFIEAGRFRARERELLGAIELSSRPAQPTPEQCVSANSAWLADAHLTAPADTEGLRRRMAFAHVHKGEPWPDVSSAGLAASIDVLFAGELDQPRVPRLDSEKLRRLLPWPEATEFDSLVPERMQVPSGSRIRLEYPADPASEDAQIVLAVKLQECFGLAETPQVLGVPVTMHLLSPAGRPLAVTQDLSSFWNGAYSQVRAEMRGRYPKHPWPENPWEEQATARTKRR</sequence>
<dbReference type="InterPro" id="IPR001650">
    <property type="entry name" value="Helicase_C-like"/>
</dbReference>
<evidence type="ECO:0000259" key="7">
    <source>
        <dbReference type="PROSITE" id="PS51194"/>
    </source>
</evidence>
<dbReference type="InterPro" id="IPR007502">
    <property type="entry name" value="Helicase-assoc_dom"/>
</dbReference>
<dbReference type="InterPro" id="IPR010225">
    <property type="entry name" value="HrpB"/>
</dbReference>
<dbReference type="PROSITE" id="PS51194">
    <property type="entry name" value="HELICASE_CTER"/>
    <property type="match status" value="1"/>
</dbReference>
<dbReference type="EMBL" id="CP006841">
    <property type="protein sequence ID" value="ALA66419.1"/>
    <property type="molecule type" value="Genomic_DNA"/>
</dbReference>
<dbReference type="Pfam" id="PF00270">
    <property type="entry name" value="DEAD"/>
    <property type="match status" value="1"/>
</dbReference>
<evidence type="ECO:0000256" key="3">
    <source>
        <dbReference type="ARBA" id="ARBA00022806"/>
    </source>
</evidence>
<feature type="region of interest" description="Disordered" evidence="5">
    <location>
        <begin position="278"/>
        <end position="304"/>
    </location>
</feature>
<dbReference type="OrthoDB" id="9805617at2"/>
<dbReference type="CDD" id="cd18791">
    <property type="entry name" value="SF2_C_RHA"/>
    <property type="match status" value="1"/>
</dbReference>
<protein>
    <submittedName>
        <fullName evidence="8">DEAD/DEAH box helicase</fullName>
    </submittedName>
</protein>
<feature type="domain" description="Helicase C-terminal" evidence="7">
    <location>
        <begin position="216"/>
        <end position="429"/>
    </location>
</feature>
<dbReference type="KEGG" id="clw:CLAC_00235"/>
<dbReference type="STRING" id="1408189.CLAC_00235"/>
<dbReference type="Proteomes" id="UP000058446">
    <property type="component" value="Chromosome"/>
</dbReference>
<dbReference type="SUPFAM" id="SSF52540">
    <property type="entry name" value="P-loop containing nucleoside triphosphate hydrolases"/>
    <property type="match status" value="1"/>
</dbReference>
<dbReference type="PANTHER" id="PTHR43519:SF1">
    <property type="entry name" value="ATP-DEPENDENT RNA HELICASE HRPB"/>
    <property type="match status" value="1"/>
</dbReference>
<dbReference type="GO" id="GO:0016787">
    <property type="term" value="F:hydrolase activity"/>
    <property type="evidence" value="ECO:0007669"/>
    <property type="project" value="UniProtKB-KW"/>
</dbReference>